<dbReference type="GO" id="GO:0016746">
    <property type="term" value="F:acyltransferase activity"/>
    <property type="evidence" value="ECO:0007669"/>
    <property type="project" value="UniProtKB-KW"/>
</dbReference>
<dbReference type="NCBIfam" id="NF040521">
    <property type="entry name" value="C45_proenzyme"/>
    <property type="match status" value="1"/>
</dbReference>
<protein>
    <submittedName>
        <fullName evidence="2">Isopenicillin-N N-acyltransferase-like protein</fullName>
    </submittedName>
</protein>
<sequence length="372" mass="39042">MFADRIAETVDGYHELFSLSLGAEADLADWGARAVTAIGSFSPAALAEIEGIARGSQQPVTHLAAINARTEILAACNRRRAARADEGADSTMAPRAGECSTLVHVDDRSDPIAVQVWDWYDNLADSWLVWEIPTASGLVTTVTEFGILGKIGVNTDGIGVLFNILHHAEDGHEVGVPVHVLARTILDTCTDLNQALLLAAGARVSASTSLTVVATAERERTDALGQAMSTEGRVRPPHLDTEAVSIEVNPERIGYHLPDAQGVLVHTNHFLGAEAGEADEELLAGPDTVVRYAGIHRRAHRRLEAKGALTVRDAIAAMDSHVLGGGGSCCHPDAGRPDTPQFASLATISLDIAAGTLTAHAGGPCTHPLLAG</sequence>
<dbReference type="EMBL" id="QNSB01000006">
    <property type="protein sequence ID" value="RBP71188.1"/>
    <property type="molecule type" value="Genomic_DNA"/>
</dbReference>
<comment type="caution">
    <text evidence="2">The sequence shown here is derived from an EMBL/GenBank/DDBJ whole genome shotgun (WGS) entry which is preliminary data.</text>
</comment>
<evidence type="ECO:0000313" key="2">
    <source>
        <dbReference type="EMBL" id="RBP71188.1"/>
    </source>
</evidence>
<reference evidence="2 3" key="1">
    <citation type="submission" date="2018-06" db="EMBL/GenBank/DDBJ databases">
        <title>Freshwater and sediment microbial communities from various areas in North America, analyzing microbe dynamics in response to fracking.</title>
        <authorList>
            <person name="Lamendella R."/>
        </authorList>
    </citation>
    <scope>NUCLEOTIDE SEQUENCE [LARGE SCALE GENOMIC DNA]</scope>
    <source>
        <strain evidence="2 3">3b_TX</strain>
    </source>
</reference>
<dbReference type="InterPro" id="IPR047794">
    <property type="entry name" value="C45_proenzyme-like"/>
</dbReference>
<dbReference type="Proteomes" id="UP000253509">
    <property type="component" value="Unassembled WGS sequence"/>
</dbReference>
<accession>A0A366IKA6</accession>
<dbReference type="AlphaFoldDB" id="A0A366IKA6"/>
<dbReference type="Gene3D" id="3.60.60.10">
    <property type="entry name" value="Penicillin V Acylase, Chain A"/>
    <property type="match status" value="1"/>
</dbReference>
<keyword evidence="3" id="KW-1185">Reference proteome</keyword>
<organism evidence="2 3">
    <name type="scientific">Brevibacterium celere</name>
    <dbReference type="NCBI Taxonomy" id="225845"/>
    <lineage>
        <taxon>Bacteria</taxon>
        <taxon>Bacillati</taxon>
        <taxon>Actinomycetota</taxon>
        <taxon>Actinomycetes</taxon>
        <taxon>Micrococcales</taxon>
        <taxon>Brevibacteriaceae</taxon>
        <taxon>Brevibacterium</taxon>
    </lineage>
</organism>
<feature type="domain" description="Peptidase C45 hydrolase" evidence="1">
    <location>
        <begin position="111"/>
        <end position="301"/>
    </location>
</feature>
<keyword evidence="2" id="KW-0012">Acyltransferase</keyword>
<dbReference type="Gene3D" id="1.10.10.2120">
    <property type="match status" value="1"/>
</dbReference>
<dbReference type="InterPro" id="IPR047801">
    <property type="entry name" value="Peptidase_C45"/>
</dbReference>
<keyword evidence="2" id="KW-0808">Transferase</keyword>
<name>A0A366IKA6_9MICO</name>
<evidence type="ECO:0000313" key="3">
    <source>
        <dbReference type="Proteomes" id="UP000253509"/>
    </source>
</evidence>
<gene>
    <name evidence="2" type="ORF">DFO65_10631</name>
</gene>
<dbReference type="PANTHER" id="PTHR34180">
    <property type="entry name" value="PEPTIDASE C45"/>
    <property type="match status" value="1"/>
</dbReference>
<evidence type="ECO:0000259" key="1">
    <source>
        <dbReference type="Pfam" id="PF03417"/>
    </source>
</evidence>
<dbReference type="Pfam" id="PF03417">
    <property type="entry name" value="AAT"/>
    <property type="match status" value="1"/>
</dbReference>
<proteinExistence type="predicted"/>
<dbReference type="InterPro" id="IPR005079">
    <property type="entry name" value="Peptidase_C45_hydrolase"/>
</dbReference>
<dbReference type="PANTHER" id="PTHR34180:SF1">
    <property type="entry name" value="BETA-ALANYL-DOPAMINE_CARCININE HYDROLASE"/>
    <property type="match status" value="1"/>
</dbReference>